<proteinExistence type="predicted"/>
<evidence type="ECO:0000313" key="5">
    <source>
        <dbReference type="EnsemblMetazoa" id="CLYHEMP010861.1"/>
    </source>
</evidence>
<dbReference type="InterPro" id="IPR000569">
    <property type="entry name" value="HECT_dom"/>
</dbReference>
<reference evidence="5" key="1">
    <citation type="submission" date="2021-01" db="UniProtKB">
        <authorList>
            <consortium name="EnsemblMetazoa"/>
        </authorList>
    </citation>
    <scope>IDENTIFICATION</scope>
</reference>
<accession>A0A7M5V3W3</accession>
<dbReference type="Proteomes" id="UP000594262">
    <property type="component" value="Unplaced"/>
</dbReference>
<dbReference type="SUPFAM" id="SSF56204">
    <property type="entry name" value="Hect, E3 ligase catalytic domain"/>
    <property type="match status" value="1"/>
</dbReference>
<organism evidence="5 6">
    <name type="scientific">Clytia hemisphaerica</name>
    <dbReference type="NCBI Taxonomy" id="252671"/>
    <lineage>
        <taxon>Eukaryota</taxon>
        <taxon>Metazoa</taxon>
        <taxon>Cnidaria</taxon>
        <taxon>Hydrozoa</taxon>
        <taxon>Hydroidolina</taxon>
        <taxon>Leptothecata</taxon>
        <taxon>Obeliida</taxon>
        <taxon>Clytiidae</taxon>
        <taxon>Clytia</taxon>
    </lineage>
</organism>
<name>A0A7M5V3W3_9CNID</name>
<dbReference type="GO" id="GO:0004842">
    <property type="term" value="F:ubiquitin-protein transferase activity"/>
    <property type="evidence" value="ECO:0007669"/>
    <property type="project" value="InterPro"/>
</dbReference>
<sequence length="747" mass="84265">IDCGEKANFCGGCGTSLKLEDDSSEVQDRRRPTTYPRVQEKEHAKVHDKKGNVLTYKEFAKSKSSAWFQRVTKSGKGKKKTDDVGIFVGVLAWHKGGILKKIHKKRISLKLSPESTYDQTLKLAKKRIEDYFPGTLDSEELYHLAYETGVIAYFIPGTTTDFILSKYREDSGIEYKDMNLCLLSDTDKLTLEHIEKSLMSKNHEKDETNDEDKNDQCPPSKRTKSDFPYYDEEPDFSNLDGYLFTPIQTVHPFSNDAVDQQAGSSSFQSSLHSTDSQHTSLPSTDSHPDSTSVQQARTPSDHTALSLPDSHPDSTSAQQSRSTSGHTSLQSASSHPDSSPVLHGEPILNVPPVQVEEDNQANILNNLSKNVNYDEQFFLTLQRNFSLNRAISVWSRQKKQSPTNRLMVTYIGENGIDAGAVTREFLTTLMAKIGTDFFPDGAPKESMLDVQNCNFLFIGQMIAVSLLEGGPPPTFFHESVYDLLVDDTININKLNSNHFTEGDKLIFQTIRNDPTVASDIIIENGYTGLINMENIDAILQTIMISIISRRKTYLSEISKGLELFGLMNELKLHKSCMKSLFVPSEHQEMDFNYLLSIIRPQFDSIGTNRRKFQQDVLDFFQDFFCEIEDQKISLPDNLEVAASAELDDENTNESSNHNVIVPDLSIKGILGWLTGQKHRPLFGEPLSIPLKFDYDCYSRYPEHTICYPYVHACSREFSLPVSHIETYADFKNIFLTALCKGQSFGRP</sequence>
<feature type="region of interest" description="Disordered" evidence="3">
    <location>
        <begin position="21"/>
        <end position="44"/>
    </location>
</feature>
<feature type="region of interest" description="Disordered" evidence="3">
    <location>
        <begin position="257"/>
        <end position="346"/>
    </location>
</feature>
<keyword evidence="1 2" id="KW-0833">Ubl conjugation pathway</keyword>
<evidence type="ECO:0000256" key="2">
    <source>
        <dbReference type="PROSITE-ProRule" id="PRU00104"/>
    </source>
</evidence>
<dbReference type="OrthoDB" id="5956155at2759"/>
<dbReference type="Gene3D" id="3.90.1750.10">
    <property type="entry name" value="Hect, E3 ligase catalytic domains"/>
    <property type="match status" value="1"/>
</dbReference>
<evidence type="ECO:0000313" key="6">
    <source>
        <dbReference type="Proteomes" id="UP000594262"/>
    </source>
</evidence>
<evidence type="ECO:0000256" key="3">
    <source>
        <dbReference type="SAM" id="MobiDB-lite"/>
    </source>
</evidence>
<comment type="caution">
    <text evidence="2">Lacks conserved residue(s) required for the propagation of feature annotation.</text>
</comment>
<dbReference type="AlphaFoldDB" id="A0A7M5V3W3"/>
<dbReference type="InterPro" id="IPR035983">
    <property type="entry name" value="Hect_E3_ubiquitin_ligase"/>
</dbReference>
<evidence type="ECO:0000256" key="1">
    <source>
        <dbReference type="ARBA" id="ARBA00022786"/>
    </source>
</evidence>
<feature type="compositionally biased region" description="Polar residues" evidence="3">
    <location>
        <begin position="257"/>
        <end position="303"/>
    </location>
</feature>
<feature type="compositionally biased region" description="Polar residues" evidence="3">
    <location>
        <begin position="313"/>
        <end position="337"/>
    </location>
</feature>
<protein>
    <recommendedName>
        <fullName evidence="4">HECT domain-containing protein</fullName>
    </recommendedName>
</protein>
<keyword evidence="6" id="KW-1185">Reference proteome</keyword>
<feature type="region of interest" description="Disordered" evidence="3">
    <location>
        <begin position="200"/>
        <end position="231"/>
    </location>
</feature>
<dbReference type="PROSITE" id="PS50237">
    <property type="entry name" value="HECT"/>
    <property type="match status" value="1"/>
</dbReference>
<feature type="compositionally biased region" description="Basic and acidic residues" evidence="3">
    <location>
        <begin position="21"/>
        <end position="31"/>
    </location>
</feature>
<feature type="domain" description="HECT" evidence="4">
    <location>
        <begin position="398"/>
        <end position="433"/>
    </location>
</feature>
<evidence type="ECO:0000259" key="4">
    <source>
        <dbReference type="PROSITE" id="PS50237"/>
    </source>
</evidence>
<dbReference type="EnsemblMetazoa" id="CLYHEMT010861.1">
    <property type="protein sequence ID" value="CLYHEMP010861.1"/>
    <property type="gene ID" value="CLYHEMG010861"/>
</dbReference>